<dbReference type="Pfam" id="PF00646">
    <property type="entry name" value="F-box"/>
    <property type="match status" value="1"/>
</dbReference>
<gene>
    <name evidence="2" type="ORF">EUTSA_v10013618mg</name>
</gene>
<dbReference type="CDD" id="cd22160">
    <property type="entry name" value="F-box_AtFBL13-like"/>
    <property type="match status" value="1"/>
</dbReference>
<proteinExistence type="predicted"/>
<reference evidence="2 3" key="1">
    <citation type="journal article" date="2013" name="Front. Plant Sci.">
        <title>The Reference Genome of the Halophytic Plant Eutrema salsugineum.</title>
        <authorList>
            <person name="Yang R."/>
            <person name="Jarvis D.E."/>
            <person name="Chen H."/>
            <person name="Beilstein M.A."/>
            <person name="Grimwood J."/>
            <person name="Jenkins J."/>
            <person name="Shu S."/>
            <person name="Prochnik S."/>
            <person name="Xin M."/>
            <person name="Ma C."/>
            <person name="Schmutz J."/>
            <person name="Wing R.A."/>
            <person name="Mitchell-Olds T."/>
            <person name="Schumaker K.S."/>
            <person name="Wang X."/>
        </authorList>
    </citation>
    <scope>NUCLEOTIDE SEQUENCE [LARGE SCALE GENOMIC DNA]</scope>
</reference>
<evidence type="ECO:0000259" key="1">
    <source>
        <dbReference type="PROSITE" id="PS50181"/>
    </source>
</evidence>
<dbReference type="Gramene" id="ESQ42770">
    <property type="protein sequence ID" value="ESQ42770"/>
    <property type="gene ID" value="EUTSA_v10013618mg"/>
</dbReference>
<dbReference type="InterPro" id="IPR001810">
    <property type="entry name" value="F-box_dom"/>
</dbReference>
<dbReference type="Gene3D" id="1.20.1280.50">
    <property type="match status" value="1"/>
</dbReference>
<dbReference type="Gene3D" id="3.80.10.10">
    <property type="entry name" value="Ribonuclease Inhibitor"/>
    <property type="match status" value="1"/>
</dbReference>
<dbReference type="EMBL" id="KI517464">
    <property type="protein sequence ID" value="ESQ42770.1"/>
    <property type="molecule type" value="Genomic_DNA"/>
</dbReference>
<dbReference type="InterPro" id="IPR032675">
    <property type="entry name" value="LRR_dom_sf"/>
</dbReference>
<dbReference type="KEGG" id="eus:EUTSA_v10013618mg"/>
<dbReference type="PROSITE" id="PS50181">
    <property type="entry name" value="FBOX"/>
    <property type="match status" value="1"/>
</dbReference>
<feature type="domain" description="F-box" evidence="1">
    <location>
        <begin position="1"/>
        <end position="48"/>
    </location>
</feature>
<dbReference type="InterPro" id="IPR055411">
    <property type="entry name" value="LRR_FXL15/At3g58940/PEG3-like"/>
</dbReference>
<dbReference type="InterPro" id="IPR053781">
    <property type="entry name" value="F-box_AtFBL13-like"/>
</dbReference>
<dbReference type="SUPFAM" id="SSF52047">
    <property type="entry name" value="RNI-like"/>
    <property type="match status" value="1"/>
</dbReference>
<organism evidence="2 3">
    <name type="scientific">Eutrema salsugineum</name>
    <name type="common">Saltwater cress</name>
    <name type="synonym">Sisymbrium salsugineum</name>
    <dbReference type="NCBI Taxonomy" id="72664"/>
    <lineage>
        <taxon>Eukaryota</taxon>
        <taxon>Viridiplantae</taxon>
        <taxon>Streptophyta</taxon>
        <taxon>Embryophyta</taxon>
        <taxon>Tracheophyta</taxon>
        <taxon>Spermatophyta</taxon>
        <taxon>Magnoliopsida</taxon>
        <taxon>eudicotyledons</taxon>
        <taxon>Gunneridae</taxon>
        <taxon>Pentapetalae</taxon>
        <taxon>rosids</taxon>
        <taxon>malvids</taxon>
        <taxon>Brassicales</taxon>
        <taxon>Brassicaceae</taxon>
        <taxon>Eutremeae</taxon>
        <taxon>Eutrema</taxon>
    </lineage>
</organism>
<dbReference type="OMA" id="IRCQAND"/>
<dbReference type="InterPro" id="IPR006566">
    <property type="entry name" value="FBD"/>
</dbReference>
<keyword evidence="3" id="KW-1185">Reference proteome</keyword>
<dbReference type="Pfam" id="PF08387">
    <property type="entry name" value="FBD"/>
    <property type="match status" value="1"/>
</dbReference>
<evidence type="ECO:0000313" key="2">
    <source>
        <dbReference type="EMBL" id="ESQ42770.1"/>
    </source>
</evidence>
<sequence>MDRISLLPDDLILNILFMVPSKDAVTTSLLSKRWRDLWKHVPKLWYTDPYGDSEYWRASRFVDKFLLLHKAPVLETLHLSLSRNCRPTDIEIWIRIAVSRGLQNLEFYQHRPCYTPIRLPRSLCTCESLVTLRLQHAIIVDVPLKICFRSLKLLALIAVDFSRDEIVYRVLSGCPVLEALEMVICSYGKAKTFTIAVPSLQRLLVVDTTSYAQVPGDVVGIVIKVPSLKTLTIANRLNWVCPVVNMPKLEKATIKLPYGDAKKLLGCLTSAKHLSLCVKNSPVDPYRIGVFDQLVSLTLCACSLDWFRLILRQTPKLRVLRFQLQVKFLSFLHNFQRCYSSIGDVQTRWERPSSVPQCLISSLETVEWIDYRGREAERKVVMYLLENSGQLKTMAIRPLNSTILEERHKMLQELSSTPRISSKCRLSFT</sequence>
<dbReference type="InterPro" id="IPR050232">
    <property type="entry name" value="FBL13/AtMIF1-like"/>
</dbReference>
<dbReference type="InterPro" id="IPR036047">
    <property type="entry name" value="F-box-like_dom_sf"/>
</dbReference>
<dbReference type="Proteomes" id="UP000030689">
    <property type="component" value="Unassembled WGS sequence"/>
</dbReference>
<dbReference type="OrthoDB" id="612216at2759"/>
<evidence type="ECO:0000313" key="3">
    <source>
        <dbReference type="Proteomes" id="UP000030689"/>
    </source>
</evidence>
<dbReference type="PANTHER" id="PTHR31900">
    <property type="entry name" value="F-BOX/RNI SUPERFAMILY PROTEIN-RELATED"/>
    <property type="match status" value="1"/>
</dbReference>
<accession>V4KXN7</accession>
<dbReference type="PANTHER" id="PTHR31900:SF34">
    <property type="entry name" value="EMB|CAB62440.1-RELATED"/>
    <property type="match status" value="1"/>
</dbReference>
<dbReference type="SUPFAM" id="SSF81383">
    <property type="entry name" value="F-box domain"/>
    <property type="match status" value="1"/>
</dbReference>
<dbReference type="SMART" id="SM00256">
    <property type="entry name" value="FBOX"/>
    <property type="match status" value="1"/>
</dbReference>
<dbReference type="SMART" id="SM00579">
    <property type="entry name" value="FBD"/>
    <property type="match status" value="1"/>
</dbReference>
<dbReference type="AlphaFoldDB" id="V4KXN7"/>
<dbReference type="Pfam" id="PF24758">
    <property type="entry name" value="LRR_At5g56370"/>
    <property type="match status" value="1"/>
</dbReference>
<protein>
    <recommendedName>
        <fullName evidence="1">F-box domain-containing protein</fullName>
    </recommendedName>
</protein>
<dbReference type="STRING" id="72664.V4KXN7"/>
<name>V4KXN7_EUTSA</name>